<keyword evidence="22" id="KW-1185">Reference proteome</keyword>
<name>A0A1L3GCJ6_SYNAC</name>
<evidence type="ECO:0000256" key="18">
    <source>
        <dbReference type="PIRSR" id="PIRSR600829-4"/>
    </source>
</evidence>
<dbReference type="InterPro" id="IPR033717">
    <property type="entry name" value="UDPK"/>
</dbReference>
<protein>
    <submittedName>
        <fullName evidence="21">Diacylglycerol kinase</fullName>
    </submittedName>
</protein>
<accession>A0A1L3GCJ6</accession>
<evidence type="ECO:0000256" key="15">
    <source>
        <dbReference type="PIRSR" id="PIRSR600829-1"/>
    </source>
</evidence>
<dbReference type="Pfam" id="PF01219">
    <property type="entry name" value="DAGK_prokar"/>
    <property type="match status" value="1"/>
</dbReference>
<dbReference type="RefSeq" id="WP_072285473.1">
    <property type="nucleotide sequence ID" value="NZ_CP015518.1"/>
</dbReference>
<dbReference type="Gene3D" id="1.10.287.3610">
    <property type="match status" value="1"/>
</dbReference>
<dbReference type="CDD" id="cd14265">
    <property type="entry name" value="UDPK_IM_like"/>
    <property type="match status" value="1"/>
</dbReference>
<feature type="transmembrane region" description="Helical" evidence="19">
    <location>
        <begin position="216"/>
        <end position="234"/>
    </location>
</feature>
<evidence type="ECO:0000256" key="7">
    <source>
        <dbReference type="ARBA" id="ARBA00022741"/>
    </source>
</evidence>
<feature type="transmembrane region" description="Helical" evidence="19">
    <location>
        <begin position="52"/>
        <end position="72"/>
    </location>
</feature>
<keyword evidence="7 17" id="KW-0547">Nucleotide-binding</keyword>
<dbReference type="GO" id="GO:0046872">
    <property type="term" value="F:metal ion binding"/>
    <property type="evidence" value="ECO:0007669"/>
    <property type="project" value="UniProtKB-KW"/>
</dbReference>
<dbReference type="GO" id="GO:0005886">
    <property type="term" value="C:plasma membrane"/>
    <property type="evidence" value="ECO:0007669"/>
    <property type="project" value="UniProtKB-SubCell"/>
</dbReference>
<keyword evidence="18" id="KW-0460">Magnesium</keyword>
<evidence type="ECO:0000256" key="6">
    <source>
        <dbReference type="ARBA" id="ARBA00022692"/>
    </source>
</evidence>
<evidence type="ECO:0000256" key="14">
    <source>
        <dbReference type="ARBA" id="ARBA00023264"/>
    </source>
</evidence>
<keyword evidence="13" id="KW-0594">Phospholipid biosynthesis</keyword>
<sequence length="235" mass="24464">MKPAKGVHFSFNCAIEGFLWAVRTQQHMRCHCLVAVGVVLAGLIFRVTALEFILLVFAIVLVLFAELVNTACETLVDLASPDFHPLARRVKDVAAGAVLLVSVGAAIVGYLILSGYVFAPPGDQPASHLGGVAPGELAVFSLATVILLVVLLKAWAGRGTPLEGGMPSGHAAFAFSVATTVALAPVGSVVMLLTLSLAVMIAHSRIYMGIHSVQEVLAGAMLGAGVTWVLHLCFG</sequence>
<evidence type="ECO:0000256" key="19">
    <source>
        <dbReference type="SAM" id="Phobius"/>
    </source>
</evidence>
<dbReference type="AlphaFoldDB" id="A0A1L3GCJ6"/>
<keyword evidence="14" id="KW-1208">Phospholipid metabolism</keyword>
<comment type="cofactor">
    <cofactor evidence="18">
        <name>Mg(2+)</name>
        <dbReference type="ChEBI" id="CHEBI:18420"/>
    </cofactor>
    <text evidence="18">Mn(2+), Zn(2+), Cd(2+) and Co(2+) support activity to lesser extents.</text>
</comment>
<keyword evidence="18" id="KW-0479">Metal-binding</keyword>
<evidence type="ECO:0000313" key="21">
    <source>
        <dbReference type="EMBL" id="APG23663.1"/>
    </source>
</evidence>
<keyword evidence="11" id="KW-0443">Lipid metabolism</keyword>
<dbReference type="InterPro" id="IPR036938">
    <property type="entry name" value="PAP2/HPO_sf"/>
</dbReference>
<keyword evidence="6 19" id="KW-0812">Transmembrane</keyword>
<dbReference type="PANTHER" id="PTHR34299">
    <property type="entry name" value="DIACYLGLYCEROL KINASE"/>
    <property type="match status" value="1"/>
</dbReference>
<dbReference type="InterPro" id="IPR036945">
    <property type="entry name" value="DAGK_sf"/>
</dbReference>
<evidence type="ECO:0000256" key="12">
    <source>
        <dbReference type="ARBA" id="ARBA00023136"/>
    </source>
</evidence>
<evidence type="ECO:0000256" key="11">
    <source>
        <dbReference type="ARBA" id="ARBA00023098"/>
    </source>
</evidence>
<organism evidence="21 22">
    <name type="scientific">Syntrophotalea acetylenica</name>
    <name type="common">Pelobacter acetylenicus</name>
    <dbReference type="NCBI Taxonomy" id="29542"/>
    <lineage>
        <taxon>Bacteria</taxon>
        <taxon>Pseudomonadati</taxon>
        <taxon>Thermodesulfobacteriota</taxon>
        <taxon>Desulfuromonadia</taxon>
        <taxon>Desulfuromonadales</taxon>
        <taxon>Syntrophotaleaceae</taxon>
        <taxon>Syntrophotalea</taxon>
    </lineage>
</organism>
<evidence type="ECO:0000256" key="2">
    <source>
        <dbReference type="ARBA" id="ARBA00005967"/>
    </source>
</evidence>
<feature type="binding site" evidence="18">
    <location>
        <position position="73"/>
    </location>
    <ligand>
        <name>a divalent metal cation</name>
        <dbReference type="ChEBI" id="CHEBI:60240"/>
    </ligand>
</feature>
<dbReference type="EMBL" id="CP015518">
    <property type="protein sequence ID" value="APG23663.1"/>
    <property type="molecule type" value="Genomic_DNA"/>
</dbReference>
<keyword evidence="9 17" id="KW-0067">ATP-binding</keyword>
<evidence type="ECO:0000256" key="9">
    <source>
        <dbReference type="ARBA" id="ARBA00022840"/>
    </source>
</evidence>
<evidence type="ECO:0000256" key="10">
    <source>
        <dbReference type="ARBA" id="ARBA00022989"/>
    </source>
</evidence>
<evidence type="ECO:0000256" key="17">
    <source>
        <dbReference type="PIRSR" id="PIRSR600829-3"/>
    </source>
</evidence>
<dbReference type="InterPro" id="IPR000326">
    <property type="entry name" value="PAP2/HPO"/>
</dbReference>
<dbReference type="PANTHER" id="PTHR34299:SF1">
    <property type="entry name" value="DIACYLGLYCEROL KINASE"/>
    <property type="match status" value="1"/>
</dbReference>
<evidence type="ECO:0000256" key="5">
    <source>
        <dbReference type="ARBA" id="ARBA00022679"/>
    </source>
</evidence>
<dbReference type="GO" id="GO:0016301">
    <property type="term" value="F:kinase activity"/>
    <property type="evidence" value="ECO:0007669"/>
    <property type="project" value="UniProtKB-KW"/>
</dbReference>
<gene>
    <name evidence="21" type="ORF">A7E75_00475</name>
</gene>
<dbReference type="Proteomes" id="UP000182264">
    <property type="component" value="Chromosome"/>
</dbReference>
<comment type="similarity">
    <text evidence="2">Belongs to the bacterial diacylglycerol kinase family.</text>
</comment>
<keyword evidence="3" id="KW-1003">Cell membrane</keyword>
<evidence type="ECO:0000256" key="4">
    <source>
        <dbReference type="ARBA" id="ARBA00022516"/>
    </source>
</evidence>
<keyword evidence="5" id="KW-0808">Transferase</keyword>
<keyword evidence="8 21" id="KW-0418">Kinase</keyword>
<feature type="transmembrane region" description="Helical" evidence="19">
    <location>
        <begin position="177"/>
        <end position="204"/>
    </location>
</feature>
<dbReference type="Pfam" id="PF01569">
    <property type="entry name" value="PAP2"/>
    <property type="match status" value="1"/>
</dbReference>
<evidence type="ECO:0000313" key="22">
    <source>
        <dbReference type="Proteomes" id="UP000182264"/>
    </source>
</evidence>
<dbReference type="GO" id="GO:0008654">
    <property type="term" value="P:phospholipid biosynthetic process"/>
    <property type="evidence" value="ECO:0007669"/>
    <property type="project" value="UniProtKB-KW"/>
</dbReference>
<feature type="binding site" evidence="16">
    <location>
        <position position="66"/>
    </location>
    <ligand>
        <name>substrate</name>
    </ligand>
</feature>
<evidence type="ECO:0000256" key="13">
    <source>
        <dbReference type="ARBA" id="ARBA00023209"/>
    </source>
</evidence>
<feature type="transmembrane region" description="Helical" evidence="19">
    <location>
        <begin position="137"/>
        <end position="156"/>
    </location>
</feature>
<dbReference type="Gene3D" id="1.20.144.10">
    <property type="entry name" value="Phosphatidic acid phosphatase type 2/haloperoxidase"/>
    <property type="match status" value="1"/>
</dbReference>
<dbReference type="InterPro" id="IPR000829">
    <property type="entry name" value="DAGK"/>
</dbReference>
<evidence type="ECO:0000256" key="3">
    <source>
        <dbReference type="ARBA" id="ARBA00022475"/>
    </source>
</evidence>
<evidence type="ECO:0000256" key="1">
    <source>
        <dbReference type="ARBA" id="ARBA00004651"/>
    </source>
</evidence>
<evidence type="ECO:0000256" key="8">
    <source>
        <dbReference type="ARBA" id="ARBA00022777"/>
    </source>
</evidence>
<reference evidence="21 22" key="1">
    <citation type="journal article" date="2017" name="Genome Announc.">
        <title>Complete Genome Sequences of Two Acetylene-Fermenting Pelobacter acetylenicus Strains.</title>
        <authorList>
            <person name="Sutton J.M."/>
            <person name="Baesman S.M."/>
            <person name="Fierst J.L."/>
            <person name="Poret-Peterson A.T."/>
            <person name="Oremland R.S."/>
            <person name="Dunlap D.S."/>
            <person name="Akob D.M."/>
        </authorList>
    </citation>
    <scope>NUCLEOTIDE SEQUENCE [LARGE SCALE GENOMIC DNA]</scope>
    <source>
        <strain evidence="21 22">DSM 3247</strain>
    </source>
</reference>
<evidence type="ECO:0000256" key="16">
    <source>
        <dbReference type="PIRSR" id="PIRSR600829-2"/>
    </source>
</evidence>
<feature type="domain" description="Phosphatidic acid phosphatase type 2/haloperoxidase" evidence="20">
    <location>
        <begin position="164"/>
        <end position="234"/>
    </location>
</feature>
<dbReference type="CDD" id="cd03383">
    <property type="entry name" value="PAP2_diacylglycerolkinase"/>
    <property type="match status" value="1"/>
</dbReference>
<evidence type="ECO:0000259" key="20">
    <source>
        <dbReference type="Pfam" id="PF01569"/>
    </source>
</evidence>
<feature type="binding site" evidence="17">
    <location>
        <begin position="91"/>
        <end position="92"/>
    </location>
    <ligand>
        <name>ATP</name>
        <dbReference type="ChEBI" id="CHEBI:30616"/>
    </ligand>
</feature>
<keyword evidence="10 19" id="KW-1133">Transmembrane helix</keyword>
<keyword evidence="4" id="KW-0444">Lipid biosynthesis</keyword>
<keyword evidence="12 19" id="KW-0472">Membrane</keyword>
<feature type="binding site" evidence="17">
    <location>
        <position position="73"/>
    </location>
    <ligand>
        <name>ATP</name>
        <dbReference type="ChEBI" id="CHEBI:30616"/>
    </ligand>
</feature>
<comment type="subcellular location">
    <subcellularLocation>
        <location evidence="1">Cell membrane</location>
        <topology evidence="1">Multi-pass membrane protein</topology>
    </subcellularLocation>
</comment>
<dbReference type="GO" id="GO:0005524">
    <property type="term" value="F:ATP binding"/>
    <property type="evidence" value="ECO:0007669"/>
    <property type="project" value="UniProtKB-KW"/>
</dbReference>
<feature type="transmembrane region" description="Helical" evidence="19">
    <location>
        <begin position="93"/>
        <end position="117"/>
    </location>
</feature>
<dbReference type="SUPFAM" id="SSF48317">
    <property type="entry name" value="Acid phosphatase/Vanadium-dependent haloperoxidase"/>
    <property type="match status" value="1"/>
</dbReference>
<feature type="active site" description="Proton acceptor" evidence="15">
    <location>
        <position position="66"/>
    </location>
</feature>
<proteinExistence type="inferred from homology"/>